<organism evidence="3 4">
    <name type="scientific">Mycolicibacterium chubuense (strain NBB4)</name>
    <name type="common">Mycobacterium chubuense</name>
    <dbReference type="NCBI Taxonomy" id="710421"/>
    <lineage>
        <taxon>Bacteria</taxon>
        <taxon>Bacillati</taxon>
        <taxon>Actinomycetota</taxon>
        <taxon>Actinomycetes</taxon>
        <taxon>Mycobacteriales</taxon>
        <taxon>Mycobacteriaceae</taxon>
        <taxon>Mycolicibacterium</taxon>
    </lineage>
</organism>
<dbReference type="SMART" id="SM00857">
    <property type="entry name" value="Resolvase"/>
    <property type="match status" value="1"/>
</dbReference>
<feature type="domain" description="Resolvase/invertase-type recombinase catalytic" evidence="1">
    <location>
        <begin position="4"/>
        <end position="152"/>
    </location>
</feature>
<dbReference type="Pfam" id="PF07508">
    <property type="entry name" value="Recombinase"/>
    <property type="match status" value="1"/>
</dbReference>
<accession>I4BQA2</accession>
<sequence>MGVRAAIYVRISQDRDGTRLGVERQEQDCRKLAHTLGLDVRSVLVDNDISAYSGKRRPQYEALLADVEAGALDVVIAWHPDRLHRSPLELETYIDLSERFAIQTHTVQAGAWDLSTPSGRAVARTLGAWARYESEHKGERIRRARQQQAKAGGWHGGIRPYGFEKDGVTVRPSEAAEIAKATEAIVSGVSLRSLVRDLNERGIPTATGRGPWTSVALKDTIMRPRTAGLSSYHGEVVGPAVWAPIVPEDTWRAACSILSDPARRTNGGRGGTVRWLGSGLYVCGVCNEAQLRVGTGGSVKRNTYRCGNRNIRDGGSHVTREAGSLDAYVEEVIVRRLSEPGLLDRFLTADPEQDTTATRVELIAVRERQDDLAGLFAAGQITARQLAVGTEQLAAKEDQLAKALASAGRRNPMQMVAGAKDLRALWFGTDEARSDGLTLGQRRAILDVLMTVTVVPAPRTRGGFDPEYVRIEWKA</sequence>
<dbReference type="EMBL" id="CP003053">
    <property type="protein sequence ID" value="AFM19459.1"/>
    <property type="molecule type" value="Genomic_DNA"/>
</dbReference>
<dbReference type="PATRIC" id="fig|710421.3.peg.4747"/>
<dbReference type="STRING" id="710421.Mycch_4761"/>
<dbReference type="PANTHER" id="PTHR30461">
    <property type="entry name" value="DNA-INVERTASE FROM LAMBDOID PROPHAGE"/>
    <property type="match status" value="1"/>
</dbReference>
<dbReference type="Proteomes" id="UP000006057">
    <property type="component" value="Chromosome"/>
</dbReference>
<evidence type="ECO:0000259" key="1">
    <source>
        <dbReference type="PROSITE" id="PS51736"/>
    </source>
</evidence>
<gene>
    <name evidence="3" type="ordered locus">Mycch_4761</name>
</gene>
<dbReference type="InterPro" id="IPR006119">
    <property type="entry name" value="Resolv_N"/>
</dbReference>
<feature type="domain" description="Recombinase" evidence="2">
    <location>
        <begin position="160"/>
        <end position="264"/>
    </location>
</feature>
<dbReference type="RefSeq" id="WP_014817926.1">
    <property type="nucleotide sequence ID" value="NC_018027.1"/>
</dbReference>
<dbReference type="KEGG" id="mcb:Mycch_4761"/>
<evidence type="ECO:0000313" key="4">
    <source>
        <dbReference type="Proteomes" id="UP000006057"/>
    </source>
</evidence>
<dbReference type="InterPro" id="IPR038109">
    <property type="entry name" value="DNA_bind_recomb_sf"/>
</dbReference>
<dbReference type="eggNOG" id="COG1961">
    <property type="taxonomic scope" value="Bacteria"/>
</dbReference>
<dbReference type="GO" id="GO:0000150">
    <property type="term" value="F:DNA strand exchange activity"/>
    <property type="evidence" value="ECO:0007669"/>
    <property type="project" value="InterPro"/>
</dbReference>
<dbReference type="AlphaFoldDB" id="I4BQA2"/>
<dbReference type="Gene3D" id="3.90.1750.20">
    <property type="entry name" value="Putative Large Serine Recombinase, Chain B, Domain 2"/>
    <property type="match status" value="1"/>
</dbReference>
<dbReference type="SUPFAM" id="SSF53041">
    <property type="entry name" value="Resolvase-like"/>
    <property type="match status" value="1"/>
</dbReference>
<dbReference type="InterPro" id="IPR011109">
    <property type="entry name" value="DNA_bind_recombinase_dom"/>
</dbReference>
<keyword evidence="4" id="KW-1185">Reference proteome</keyword>
<dbReference type="Gene3D" id="3.40.50.1390">
    <property type="entry name" value="Resolvase, N-terminal catalytic domain"/>
    <property type="match status" value="1"/>
</dbReference>
<dbReference type="InterPro" id="IPR050639">
    <property type="entry name" value="SSR_resolvase"/>
</dbReference>
<protein>
    <submittedName>
        <fullName evidence="3">Site-specific recombinase, DNA invertase Pin</fullName>
    </submittedName>
</protein>
<dbReference type="HOGENOM" id="CLU_010686_18_18_11"/>
<evidence type="ECO:0000259" key="2">
    <source>
        <dbReference type="PROSITE" id="PS51737"/>
    </source>
</evidence>
<reference evidence="3 4" key="1">
    <citation type="submission" date="2012-06" db="EMBL/GenBank/DDBJ databases">
        <title>Complete sequence of chromosome of Mycobacterium chubuense NBB4.</title>
        <authorList>
            <consortium name="US DOE Joint Genome Institute"/>
            <person name="Lucas S."/>
            <person name="Han J."/>
            <person name="Lapidus A."/>
            <person name="Cheng J.-F."/>
            <person name="Goodwin L."/>
            <person name="Pitluck S."/>
            <person name="Peters L."/>
            <person name="Mikhailova N."/>
            <person name="Teshima H."/>
            <person name="Detter J.C."/>
            <person name="Han C."/>
            <person name="Tapia R."/>
            <person name="Land M."/>
            <person name="Hauser L."/>
            <person name="Kyrpides N."/>
            <person name="Ivanova N."/>
            <person name="Pagani I."/>
            <person name="Mattes T."/>
            <person name="Holmes A."/>
            <person name="Rutledge P."/>
            <person name="Paulsen I."/>
            <person name="Coleman N."/>
            <person name="Woyke T."/>
        </authorList>
    </citation>
    <scope>NUCLEOTIDE SEQUENCE [LARGE SCALE GENOMIC DNA]</scope>
    <source>
        <strain evidence="3 4">NBB4</strain>
    </source>
</reference>
<name>I4BQA2_MYCCN</name>
<dbReference type="GO" id="GO:0003677">
    <property type="term" value="F:DNA binding"/>
    <property type="evidence" value="ECO:0007669"/>
    <property type="project" value="InterPro"/>
</dbReference>
<evidence type="ECO:0000313" key="3">
    <source>
        <dbReference type="EMBL" id="AFM19459.1"/>
    </source>
</evidence>
<dbReference type="PROSITE" id="PS51736">
    <property type="entry name" value="RECOMBINASES_3"/>
    <property type="match status" value="1"/>
</dbReference>
<dbReference type="Pfam" id="PF00239">
    <property type="entry name" value="Resolvase"/>
    <property type="match status" value="1"/>
</dbReference>
<dbReference type="InterPro" id="IPR036162">
    <property type="entry name" value="Resolvase-like_N_sf"/>
</dbReference>
<dbReference type="CDD" id="cd00338">
    <property type="entry name" value="Ser_Recombinase"/>
    <property type="match status" value="1"/>
</dbReference>
<dbReference type="PANTHER" id="PTHR30461:SF23">
    <property type="entry name" value="DNA RECOMBINASE-RELATED"/>
    <property type="match status" value="1"/>
</dbReference>
<proteinExistence type="predicted"/>
<dbReference type="PROSITE" id="PS51737">
    <property type="entry name" value="RECOMBINASE_DNA_BIND"/>
    <property type="match status" value="1"/>
</dbReference>